<keyword evidence="1" id="KW-0812">Transmembrane</keyword>
<sequence length="94" mass="10663">MITNVKLKSWYNPGLGAVLFLHCPIGVYYIWYVASNGLASTMDYVFGFVATVLAAFIMVALPILILRDKQSKYPFAESEVYRFGKEKLTTMLKK</sequence>
<dbReference type="AlphaFoldDB" id="A0A645IKF3"/>
<dbReference type="EMBL" id="VSSQ01117164">
    <property type="protein sequence ID" value="MPN51747.1"/>
    <property type="molecule type" value="Genomic_DNA"/>
</dbReference>
<evidence type="ECO:0000313" key="2">
    <source>
        <dbReference type="EMBL" id="MPN51747.1"/>
    </source>
</evidence>
<accession>A0A645IKF3</accession>
<keyword evidence="1" id="KW-1133">Transmembrane helix</keyword>
<evidence type="ECO:0000256" key="1">
    <source>
        <dbReference type="SAM" id="Phobius"/>
    </source>
</evidence>
<keyword evidence="1" id="KW-0472">Membrane</keyword>
<feature type="transmembrane region" description="Helical" evidence="1">
    <location>
        <begin position="12"/>
        <end position="32"/>
    </location>
</feature>
<organism evidence="2">
    <name type="scientific">bioreactor metagenome</name>
    <dbReference type="NCBI Taxonomy" id="1076179"/>
    <lineage>
        <taxon>unclassified sequences</taxon>
        <taxon>metagenomes</taxon>
        <taxon>ecological metagenomes</taxon>
    </lineage>
</organism>
<gene>
    <name evidence="2" type="ORF">SDC9_199396</name>
</gene>
<feature type="transmembrane region" description="Helical" evidence="1">
    <location>
        <begin position="44"/>
        <end position="66"/>
    </location>
</feature>
<proteinExistence type="predicted"/>
<protein>
    <submittedName>
        <fullName evidence="2">Uncharacterized protein</fullName>
    </submittedName>
</protein>
<name>A0A645IKF3_9ZZZZ</name>
<comment type="caution">
    <text evidence="2">The sequence shown here is derived from an EMBL/GenBank/DDBJ whole genome shotgun (WGS) entry which is preliminary data.</text>
</comment>
<reference evidence="2" key="1">
    <citation type="submission" date="2019-08" db="EMBL/GenBank/DDBJ databases">
        <authorList>
            <person name="Kucharzyk K."/>
            <person name="Murdoch R.W."/>
            <person name="Higgins S."/>
            <person name="Loffler F."/>
        </authorList>
    </citation>
    <scope>NUCLEOTIDE SEQUENCE</scope>
</reference>